<feature type="domain" description="N-acetyltransferase" evidence="3">
    <location>
        <begin position="118"/>
        <end position="163"/>
    </location>
</feature>
<accession>A0A9X8DUP2</accession>
<dbReference type="GO" id="GO:0031415">
    <property type="term" value="C:NatA complex"/>
    <property type="evidence" value="ECO:0007669"/>
    <property type="project" value="TreeGrafter"/>
</dbReference>
<dbReference type="PANTHER" id="PTHR42919:SF8">
    <property type="entry name" value="N-ALPHA-ACETYLTRANSFERASE 50"/>
    <property type="match status" value="1"/>
</dbReference>
<dbReference type="Pfam" id="PF00583">
    <property type="entry name" value="Acetyltransf_1"/>
    <property type="match status" value="1"/>
</dbReference>
<dbReference type="InterPro" id="IPR016181">
    <property type="entry name" value="Acyl_CoA_acyltransferase"/>
</dbReference>
<dbReference type="AlphaFoldDB" id="A0A9X8DUP2"/>
<evidence type="ECO:0000313" key="5">
    <source>
        <dbReference type="Proteomes" id="UP000275652"/>
    </source>
</evidence>
<evidence type="ECO:0000313" key="4">
    <source>
        <dbReference type="EMBL" id="RLO03756.1"/>
    </source>
</evidence>
<dbReference type="PANTHER" id="PTHR42919">
    <property type="entry name" value="N-ALPHA-ACETYLTRANSFERASE"/>
    <property type="match status" value="1"/>
</dbReference>
<dbReference type="Proteomes" id="UP000275652">
    <property type="component" value="Unassembled WGS sequence"/>
</dbReference>
<evidence type="ECO:0000256" key="2">
    <source>
        <dbReference type="ARBA" id="ARBA00023315"/>
    </source>
</evidence>
<sequence>MMTSQIGGALPIEFGPITTQNVGVLRVLNQVIFPVRYTDSFYTDIVSTPRELSKFGTSTRSHHRPLFIVATVHRLPTPDGLDRVYIMTLGVLEPYRKLKLGESIHDRRHVPRFMGRLMRGLHTGGALLDSVLAHCERTHMDHIYLHVQTSNADAIRFYTTHGFRITQTIYNYYRNISPPDCYILARSFASRTTSTNASPCP</sequence>
<dbReference type="SUPFAM" id="SSF55729">
    <property type="entry name" value="Acyl-CoA N-acyltransferases (Nat)"/>
    <property type="match status" value="1"/>
</dbReference>
<evidence type="ECO:0000256" key="1">
    <source>
        <dbReference type="ARBA" id="ARBA00022679"/>
    </source>
</evidence>
<dbReference type="EMBL" id="QUTI01030262">
    <property type="protein sequence ID" value="RLO03756.1"/>
    <property type="molecule type" value="Genomic_DNA"/>
</dbReference>
<comment type="caution">
    <text evidence="4">The sequence shown here is derived from an EMBL/GenBank/DDBJ whole genome shotgun (WGS) entry which is preliminary data.</text>
</comment>
<gene>
    <name evidence="4" type="ORF">DYB28_007737</name>
</gene>
<organism evidence="4 5">
    <name type="scientific">Aphanomyces astaci</name>
    <name type="common">Crayfish plague agent</name>
    <dbReference type="NCBI Taxonomy" id="112090"/>
    <lineage>
        <taxon>Eukaryota</taxon>
        <taxon>Sar</taxon>
        <taxon>Stramenopiles</taxon>
        <taxon>Oomycota</taxon>
        <taxon>Saprolegniomycetes</taxon>
        <taxon>Saprolegniales</taxon>
        <taxon>Verrucalvaceae</taxon>
        <taxon>Aphanomyces</taxon>
    </lineage>
</organism>
<dbReference type="Gene3D" id="3.40.630.30">
    <property type="match status" value="2"/>
</dbReference>
<proteinExistence type="predicted"/>
<keyword evidence="2" id="KW-0012">Acyltransferase</keyword>
<dbReference type="GO" id="GO:0016747">
    <property type="term" value="F:acyltransferase activity, transferring groups other than amino-acyl groups"/>
    <property type="evidence" value="ECO:0007669"/>
    <property type="project" value="InterPro"/>
</dbReference>
<dbReference type="CDD" id="cd04301">
    <property type="entry name" value="NAT_SF"/>
    <property type="match status" value="1"/>
</dbReference>
<dbReference type="InterPro" id="IPR000182">
    <property type="entry name" value="GNAT_dom"/>
</dbReference>
<dbReference type="GO" id="GO:0007064">
    <property type="term" value="P:mitotic sister chromatid cohesion"/>
    <property type="evidence" value="ECO:0007669"/>
    <property type="project" value="TreeGrafter"/>
</dbReference>
<name>A0A9X8DUP2_APHAT</name>
<dbReference type="InterPro" id="IPR051556">
    <property type="entry name" value="N-term/lysine_N-AcTrnsfr"/>
</dbReference>
<protein>
    <recommendedName>
        <fullName evidence="3">N-acetyltransferase domain-containing protein</fullName>
    </recommendedName>
</protein>
<keyword evidence="1" id="KW-0808">Transferase</keyword>
<reference evidence="4 5" key="1">
    <citation type="journal article" date="2018" name="J. Invertebr. Pathol.">
        <title>New genotyping method for the causative agent of crayfish plague (Aphanomyces astaci) based on whole genome data.</title>
        <authorList>
            <person name="Minardi D."/>
            <person name="Studholme D.J."/>
            <person name="van der Giezen M."/>
            <person name="Pretto T."/>
            <person name="Oidtmann B."/>
        </authorList>
    </citation>
    <scope>NUCLEOTIDE SEQUENCE [LARGE SCALE GENOMIC DNA]</scope>
    <source>
        <strain evidence="4 5">KB13</strain>
    </source>
</reference>
<evidence type="ECO:0000259" key="3">
    <source>
        <dbReference type="Pfam" id="PF00583"/>
    </source>
</evidence>